<protein>
    <recommendedName>
        <fullName evidence="10">RRM domain-containing protein</fullName>
    </recommendedName>
</protein>
<feature type="compositionally biased region" description="Low complexity" evidence="9">
    <location>
        <begin position="291"/>
        <end position="309"/>
    </location>
</feature>
<dbReference type="InterPro" id="IPR035979">
    <property type="entry name" value="RBD_domain_sf"/>
</dbReference>
<keyword evidence="3" id="KW-0677">Repeat</keyword>
<comment type="caution">
    <text evidence="11">The sequence shown here is derived from an EMBL/GenBank/DDBJ whole genome shotgun (WGS) entry which is preliminary data.</text>
</comment>
<evidence type="ECO:0000256" key="2">
    <source>
        <dbReference type="ARBA" id="ARBA00022553"/>
    </source>
</evidence>
<feature type="compositionally biased region" description="Basic and acidic residues" evidence="9">
    <location>
        <begin position="741"/>
        <end position="755"/>
    </location>
</feature>
<feature type="compositionally biased region" description="Low complexity" evidence="9">
    <location>
        <begin position="124"/>
        <end position="136"/>
    </location>
</feature>
<comment type="subcellular location">
    <subcellularLocation>
        <location evidence="1">Nucleus speckle</location>
    </subcellularLocation>
</comment>
<dbReference type="Gene3D" id="6.10.250.1170">
    <property type="match status" value="1"/>
</dbReference>
<evidence type="ECO:0000313" key="11">
    <source>
        <dbReference type="EMBL" id="KAL0962434.1"/>
    </source>
</evidence>
<feature type="region of interest" description="Disordered" evidence="9">
    <location>
        <begin position="1"/>
        <end position="342"/>
    </location>
</feature>
<keyword evidence="2" id="KW-0597">Phosphoprotein</keyword>
<dbReference type="FunFam" id="3.30.70.330:FF:000126">
    <property type="entry name" value="paraspeckle component 1 isoform X1"/>
    <property type="match status" value="1"/>
</dbReference>
<keyword evidence="5 8" id="KW-0175">Coiled coil</keyword>
<dbReference type="SMART" id="SM00360">
    <property type="entry name" value="RRM"/>
    <property type="match status" value="2"/>
</dbReference>
<feature type="domain" description="RRM" evidence="10">
    <location>
        <begin position="438"/>
        <end position="519"/>
    </location>
</feature>
<dbReference type="Proteomes" id="UP001557470">
    <property type="component" value="Unassembled WGS sequence"/>
</dbReference>
<feature type="compositionally biased region" description="Low complexity" evidence="9">
    <location>
        <begin position="96"/>
        <end position="110"/>
    </location>
</feature>
<evidence type="ECO:0000256" key="4">
    <source>
        <dbReference type="ARBA" id="ARBA00022884"/>
    </source>
</evidence>
<dbReference type="Pfam" id="PF00076">
    <property type="entry name" value="RRM_1"/>
    <property type="match status" value="2"/>
</dbReference>
<dbReference type="FunFam" id="3.30.70.330:FF:000043">
    <property type="entry name" value="paraspeckle component 1 isoform X1"/>
    <property type="match status" value="1"/>
</dbReference>
<feature type="compositionally biased region" description="Polar residues" evidence="9">
    <location>
        <begin position="59"/>
        <end position="71"/>
    </location>
</feature>
<gene>
    <name evidence="11" type="ORF">UPYG_G00339980</name>
</gene>
<organism evidence="11 12">
    <name type="scientific">Umbra pygmaea</name>
    <name type="common">Eastern mudminnow</name>
    <dbReference type="NCBI Taxonomy" id="75934"/>
    <lineage>
        <taxon>Eukaryota</taxon>
        <taxon>Metazoa</taxon>
        <taxon>Chordata</taxon>
        <taxon>Craniata</taxon>
        <taxon>Vertebrata</taxon>
        <taxon>Euteleostomi</taxon>
        <taxon>Actinopterygii</taxon>
        <taxon>Neopterygii</taxon>
        <taxon>Teleostei</taxon>
        <taxon>Protacanthopterygii</taxon>
        <taxon>Esociformes</taxon>
        <taxon>Umbridae</taxon>
        <taxon>Umbra</taxon>
    </lineage>
</organism>
<feature type="compositionally biased region" description="Gly residues" evidence="9">
    <location>
        <begin position="15"/>
        <end position="31"/>
    </location>
</feature>
<keyword evidence="6" id="KW-0539">Nucleus</keyword>
<proteinExistence type="predicted"/>
<feature type="compositionally biased region" description="Basic and acidic residues" evidence="9">
    <location>
        <begin position="317"/>
        <end position="342"/>
    </location>
</feature>
<keyword evidence="12" id="KW-1185">Reference proteome</keyword>
<accession>A0ABD0VWV6</accession>
<evidence type="ECO:0000256" key="1">
    <source>
        <dbReference type="ARBA" id="ARBA00004324"/>
    </source>
</evidence>
<dbReference type="Pfam" id="PF08075">
    <property type="entry name" value="NOPS"/>
    <property type="match status" value="1"/>
</dbReference>
<reference evidence="11 12" key="1">
    <citation type="submission" date="2024-06" db="EMBL/GenBank/DDBJ databases">
        <authorList>
            <person name="Pan Q."/>
            <person name="Wen M."/>
            <person name="Jouanno E."/>
            <person name="Zahm M."/>
            <person name="Klopp C."/>
            <person name="Cabau C."/>
            <person name="Louis A."/>
            <person name="Berthelot C."/>
            <person name="Parey E."/>
            <person name="Roest Crollius H."/>
            <person name="Montfort J."/>
            <person name="Robinson-Rechavi M."/>
            <person name="Bouchez O."/>
            <person name="Lampietro C."/>
            <person name="Lopez Roques C."/>
            <person name="Donnadieu C."/>
            <person name="Postlethwait J."/>
            <person name="Bobe J."/>
            <person name="Verreycken H."/>
            <person name="Guiguen Y."/>
        </authorList>
    </citation>
    <scope>NUCLEOTIDE SEQUENCE [LARGE SCALE GENOMIC DNA]</scope>
    <source>
        <strain evidence="11">Up_M1</strain>
        <tissue evidence="11">Testis</tissue>
    </source>
</reference>
<dbReference type="InterPro" id="IPR000504">
    <property type="entry name" value="RRM_dom"/>
</dbReference>
<feature type="compositionally biased region" description="Pro residues" evidence="9">
    <location>
        <begin position="111"/>
        <end position="123"/>
    </location>
</feature>
<evidence type="ECO:0000256" key="5">
    <source>
        <dbReference type="ARBA" id="ARBA00023054"/>
    </source>
</evidence>
<evidence type="ECO:0000256" key="6">
    <source>
        <dbReference type="ARBA" id="ARBA00023242"/>
    </source>
</evidence>
<dbReference type="GO" id="GO:0042382">
    <property type="term" value="C:paraspeckles"/>
    <property type="evidence" value="ECO:0007669"/>
    <property type="project" value="UniProtKB-ARBA"/>
</dbReference>
<evidence type="ECO:0000259" key="10">
    <source>
        <dbReference type="PROSITE" id="PS50102"/>
    </source>
</evidence>
<dbReference type="EMBL" id="JAGEUA010000011">
    <property type="protein sequence ID" value="KAL0962434.1"/>
    <property type="molecule type" value="Genomic_DNA"/>
</dbReference>
<feature type="coiled-coil region" evidence="8">
    <location>
        <begin position="565"/>
        <end position="661"/>
    </location>
</feature>
<evidence type="ECO:0000256" key="3">
    <source>
        <dbReference type="ARBA" id="ARBA00022737"/>
    </source>
</evidence>
<dbReference type="PANTHER" id="PTHR23189">
    <property type="entry name" value="RNA RECOGNITION MOTIF-CONTAINING"/>
    <property type="match status" value="1"/>
</dbReference>
<evidence type="ECO:0000256" key="7">
    <source>
        <dbReference type="PROSITE-ProRule" id="PRU00176"/>
    </source>
</evidence>
<feature type="domain" description="RRM" evidence="10">
    <location>
        <begin position="364"/>
        <end position="436"/>
    </location>
</feature>
<name>A0ABD0VWV6_UMBPY</name>
<feature type="region of interest" description="Disordered" evidence="9">
    <location>
        <begin position="700"/>
        <end position="755"/>
    </location>
</feature>
<evidence type="ECO:0000256" key="9">
    <source>
        <dbReference type="SAM" id="MobiDB-lite"/>
    </source>
</evidence>
<dbReference type="SUPFAM" id="SSF54928">
    <property type="entry name" value="RNA-binding domain, RBD"/>
    <property type="match status" value="1"/>
</dbReference>
<evidence type="ECO:0000256" key="8">
    <source>
        <dbReference type="SAM" id="Coils"/>
    </source>
</evidence>
<keyword evidence="4 7" id="KW-0694">RNA-binding</keyword>
<dbReference type="Gene3D" id="3.30.70.330">
    <property type="match status" value="2"/>
</dbReference>
<dbReference type="InterPro" id="IPR012677">
    <property type="entry name" value="Nucleotide-bd_a/b_plait_sf"/>
</dbReference>
<dbReference type="GO" id="GO:0016607">
    <property type="term" value="C:nuclear speck"/>
    <property type="evidence" value="ECO:0007669"/>
    <property type="project" value="UniProtKB-SubCell"/>
</dbReference>
<feature type="compositionally biased region" description="Pro residues" evidence="9">
    <location>
        <begin position="272"/>
        <end position="290"/>
    </location>
</feature>
<dbReference type="AlphaFoldDB" id="A0ABD0VWV6"/>
<sequence>MSRDRYRGNNRGGFQRRGGLGPGGPMRGGMGNLNNFRQNQHPFQRGPHPGNFGKPPNQVPQMTQKPMAQNLPQPGGQQIRPPPTPGPALTMKGPVQQQQQAAPATQQKIQSPPPTAQQQPPPSVQQQPSPSVQQQPSPKPQQQPSPKPQQQPSPKPQQQPPPKPQQQPPPKPQQQPPPKPQQQPPPKPQQQPPPKPQQQPPPKPQQQPSPKPQQQQQQPPPKPQQQPPPSVQQQPPPKFQQQPPPKFQQQPPPKAQQQPPPKIPTTPTIQSTPPPKPVSPKPTISSPPPNQMNNRNQQRPGPGNNNGNGHNPAQYNKRPEPQKETQRNTQRPEVEEDQEPKQELLRATLSLLRRPGEKTYTQRCRLFIGNLPSDISDEDFRKLFAKYGEPSEIFINKNKGFGFIRLESRALAEIAKAELDDVPMKGRQLRVRFATHSAALSVKNLSPFVSNELLEEAFSQFGVVERAVVIVDDRGRSTGKGIVEFASKPAARKAQDRCNDGVFLLTSSPRPIVVEPLEQYDDEDGLPEKLAQKNQHYQKEREEPPRFARPGTFEFEYSQRWKSLDDMEKQQRQQVEKNIREAREKLESEMDDAFHEHQANMLRQDLLRRQEELRRMEEMHSAEMQKRKEMQLRQEEERRMREEEMLRQREVEEQLRRKREESYRMGTFMDTRDMRMSQGGAMSMGENPFGSPNQKFPMGHQGLGGGSAGGAMMPSEMPRSERNFPQGGPRGMGPNNPGFGRVREEFDGPAKKPRF</sequence>
<feature type="compositionally biased region" description="Pro residues" evidence="9">
    <location>
        <begin position="137"/>
        <end position="211"/>
    </location>
</feature>
<evidence type="ECO:0000313" key="12">
    <source>
        <dbReference type="Proteomes" id="UP001557470"/>
    </source>
</evidence>
<feature type="compositionally biased region" description="Pro residues" evidence="9">
    <location>
        <begin position="218"/>
        <end position="264"/>
    </location>
</feature>
<dbReference type="InterPro" id="IPR012975">
    <property type="entry name" value="NOPS"/>
</dbReference>
<dbReference type="GO" id="GO:0003723">
    <property type="term" value="F:RNA binding"/>
    <property type="evidence" value="ECO:0007669"/>
    <property type="project" value="UniProtKB-UniRule"/>
</dbReference>
<dbReference type="PROSITE" id="PS50102">
    <property type="entry name" value="RRM"/>
    <property type="match status" value="2"/>
</dbReference>